<organism evidence="11 12">
    <name type="scientific">Vallitalea longa</name>
    <dbReference type="NCBI Taxonomy" id="2936439"/>
    <lineage>
        <taxon>Bacteria</taxon>
        <taxon>Bacillati</taxon>
        <taxon>Bacillota</taxon>
        <taxon>Clostridia</taxon>
        <taxon>Lachnospirales</taxon>
        <taxon>Vallitaleaceae</taxon>
        <taxon>Vallitalea</taxon>
    </lineage>
</organism>
<keyword evidence="7" id="KW-0902">Two-component regulatory system</keyword>
<feature type="domain" description="Histidine kinase" evidence="9">
    <location>
        <begin position="470"/>
        <end position="576"/>
    </location>
</feature>
<dbReference type="SUPFAM" id="SSF158472">
    <property type="entry name" value="HAMP domain-like"/>
    <property type="match status" value="1"/>
</dbReference>
<dbReference type="EMBL" id="BRLB01000007">
    <property type="protein sequence ID" value="GKX30109.1"/>
    <property type="molecule type" value="Genomic_DNA"/>
</dbReference>
<dbReference type="Proteomes" id="UP001144256">
    <property type="component" value="Unassembled WGS sequence"/>
</dbReference>
<evidence type="ECO:0000259" key="10">
    <source>
        <dbReference type="PROSITE" id="PS50885"/>
    </source>
</evidence>
<sequence>MIIMKKLTLSYRIIKMTTMVITISMVCLGVIVYIYSKNTIEKQIIKDYNTNINQKVKQIEFIMEDLYLISQEISVSNEVQDFLISHEKVSEIDKTMSYMKNYSYLREYIDSFVLIDTNGNCFWNIFPYSSYFEYKLKEDWYSYDRKLYGRFSRKHVVFTDGNVKTDVISFITDINNINRSDNKIGELIINIKVDFLENLFQENNSEDGQLLINPFNELIYKDYKKFDSAKVNDYIKDIEFQNGGMYRKSDNMVFYKKLNNGFKYIIITNSKIFHDIRLLLMFFVLLTIIISIIIMMIFLGKIISDMTRPITNLASAMERLSEENLKIRVETNSYGEIQILEEGFNNMAVKLEEYVKKIIEYEKKKRDMELELLMSQINPHFIYNTLNSIVYMARKGKNKNIENMTKAFINILQDSIKVTMSPEAMFEQVENEIDTIKSYVEIQKVRYRDKFHIEFFIDEEIKKIYIPKIILQPLIENAIYHGISPLSREGNIIVDIHKDGEYVFISVEDDGMGIEKEKVDNMFIFEDRKYSNSLKSIGLYNIKERLDYIYKQDYMISIKSDIDKGCRVVIELPLVNKN</sequence>
<keyword evidence="4" id="KW-0597">Phosphoprotein</keyword>
<comment type="catalytic activity">
    <reaction evidence="1">
        <text>ATP + protein L-histidine = ADP + protein N-phospho-L-histidine.</text>
        <dbReference type="EC" id="2.7.13.3"/>
    </reaction>
</comment>
<keyword evidence="6 11" id="KW-0418">Kinase</keyword>
<keyword evidence="8" id="KW-1133">Transmembrane helix</keyword>
<keyword evidence="5" id="KW-0808">Transferase</keyword>
<dbReference type="PROSITE" id="PS50109">
    <property type="entry name" value="HIS_KIN"/>
    <property type="match status" value="1"/>
</dbReference>
<dbReference type="CDD" id="cd06225">
    <property type="entry name" value="HAMP"/>
    <property type="match status" value="1"/>
</dbReference>
<accession>A0A9W6DGT0</accession>
<dbReference type="SMART" id="SM00304">
    <property type="entry name" value="HAMP"/>
    <property type="match status" value="1"/>
</dbReference>
<gene>
    <name evidence="11" type="ORF">SH1V18_25890</name>
</gene>
<evidence type="ECO:0000256" key="5">
    <source>
        <dbReference type="ARBA" id="ARBA00022679"/>
    </source>
</evidence>
<comment type="caution">
    <text evidence="11">The sequence shown here is derived from an EMBL/GenBank/DDBJ whole genome shotgun (WGS) entry which is preliminary data.</text>
</comment>
<evidence type="ECO:0000256" key="2">
    <source>
        <dbReference type="ARBA" id="ARBA00004370"/>
    </source>
</evidence>
<comment type="subcellular location">
    <subcellularLocation>
        <location evidence="2">Membrane</location>
    </subcellularLocation>
</comment>
<evidence type="ECO:0000313" key="12">
    <source>
        <dbReference type="Proteomes" id="UP001144256"/>
    </source>
</evidence>
<feature type="transmembrane region" description="Helical" evidence="8">
    <location>
        <begin position="12"/>
        <end position="35"/>
    </location>
</feature>
<reference evidence="11" key="1">
    <citation type="submission" date="2022-06" db="EMBL/GenBank/DDBJ databases">
        <title>Vallitalea longa sp. nov., an anaerobic bacterium isolated from marine sediment.</title>
        <authorList>
            <person name="Hirano S."/>
            <person name="Terahara T."/>
            <person name="Mori K."/>
            <person name="Hamada M."/>
            <person name="Matsumoto R."/>
            <person name="Kobayashi T."/>
        </authorList>
    </citation>
    <scope>NUCLEOTIDE SEQUENCE</scope>
    <source>
        <strain evidence="11">SH18-1</strain>
    </source>
</reference>
<dbReference type="Pfam" id="PF06580">
    <property type="entry name" value="His_kinase"/>
    <property type="match status" value="1"/>
</dbReference>
<dbReference type="Pfam" id="PF00672">
    <property type="entry name" value="HAMP"/>
    <property type="match status" value="1"/>
</dbReference>
<evidence type="ECO:0000259" key="9">
    <source>
        <dbReference type="PROSITE" id="PS50109"/>
    </source>
</evidence>
<feature type="domain" description="HAMP" evidence="10">
    <location>
        <begin position="304"/>
        <end position="356"/>
    </location>
</feature>
<dbReference type="InterPro" id="IPR005467">
    <property type="entry name" value="His_kinase_dom"/>
</dbReference>
<dbReference type="SUPFAM" id="SSF55874">
    <property type="entry name" value="ATPase domain of HSP90 chaperone/DNA topoisomerase II/histidine kinase"/>
    <property type="match status" value="1"/>
</dbReference>
<dbReference type="InterPro" id="IPR036890">
    <property type="entry name" value="HATPase_C_sf"/>
</dbReference>
<dbReference type="PANTHER" id="PTHR34220:SF7">
    <property type="entry name" value="SENSOR HISTIDINE KINASE YPDA"/>
    <property type="match status" value="1"/>
</dbReference>
<dbReference type="PANTHER" id="PTHR34220">
    <property type="entry name" value="SENSOR HISTIDINE KINASE YPDA"/>
    <property type="match status" value="1"/>
</dbReference>
<evidence type="ECO:0000256" key="1">
    <source>
        <dbReference type="ARBA" id="ARBA00000085"/>
    </source>
</evidence>
<dbReference type="InterPro" id="IPR003660">
    <property type="entry name" value="HAMP_dom"/>
</dbReference>
<dbReference type="InterPro" id="IPR010559">
    <property type="entry name" value="Sig_transdc_His_kin_internal"/>
</dbReference>
<dbReference type="InterPro" id="IPR050640">
    <property type="entry name" value="Bact_2-comp_sensor_kinase"/>
</dbReference>
<dbReference type="Gene3D" id="3.30.565.10">
    <property type="entry name" value="Histidine kinase-like ATPase, C-terminal domain"/>
    <property type="match status" value="1"/>
</dbReference>
<keyword evidence="8" id="KW-0472">Membrane</keyword>
<dbReference type="Gene3D" id="6.10.340.10">
    <property type="match status" value="1"/>
</dbReference>
<dbReference type="GO" id="GO:0000155">
    <property type="term" value="F:phosphorelay sensor kinase activity"/>
    <property type="evidence" value="ECO:0007669"/>
    <property type="project" value="InterPro"/>
</dbReference>
<keyword evidence="12" id="KW-1185">Reference proteome</keyword>
<evidence type="ECO:0000256" key="8">
    <source>
        <dbReference type="SAM" id="Phobius"/>
    </source>
</evidence>
<evidence type="ECO:0000256" key="7">
    <source>
        <dbReference type="ARBA" id="ARBA00023012"/>
    </source>
</evidence>
<evidence type="ECO:0000256" key="3">
    <source>
        <dbReference type="ARBA" id="ARBA00012438"/>
    </source>
</evidence>
<keyword evidence="8" id="KW-0812">Transmembrane</keyword>
<evidence type="ECO:0000256" key="4">
    <source>
        <dbReference type="ARBA" id="ARBA00022553"/>
    </source>
</evidence>
<protein>
    <recommendedName>
        <fullName evidence="3">histidine kinase</fullName>
        <ecNumber evidence="3">2.7.13.3</ecNumber>
    </recommendedName>
</protein>
<dbReference type="GO" id="GO:0016020">
    <property type="term" value="C:membrane"/>
    <property type="evidence" value="ECO:0007669"/>
    <property type="project" value="UniProtKB-SubCell"/>
</dbReference>
<proteinExistence type="predicted"/>
<evidence type="ECO:0000313" key="11">
    <source>
        <dbReference type="EMBL" id="GKX30109.1"/>
    </source>
</evidence>
<feature type="transmembrane region" description="Helical" evidence="8">
    <location>
        <begin position="278"/>
        <end position="299"/>
    </location>
</feature>
<dbReference type="Pfam" id="PF02518">
    <property type="entry name" value="HATPase_c"/>
    <property type="match status" value="1"/>
</dbReference>
<dbReference type="PROSITE" id="PS50885">
    <property type="entry name" value="HAMP"/>
    <property type="match status" value="1"/>
</dbReference>
<dbReference type="EC" id="2.7.13.3" evidence="3"/>
<dbReference type="AlphaFoldDB" id="A0A9W6DGT0"/>
<evidence type="ECO:0000256" key="6">
    <source>
        <dbReference type="ARBA" id="ARBA00022777"/>
    </source>
</evidence>
<name>A0A9W6DGT0_9FIRM</name>
<dbReference type="InterPro" id="IPR003594">
    <property type="entry name" value="HATPase_dom"/>
</dbReference>